<name>K8EYM3_9CHLO</name>
<dbReference type="PANTHER" id="PTHR23114">
    <property type="entry name" value="M7GPPPN-MRNA HYDROLASE"/>
    <property type="match status" value="1"/>
</dbReference>
<evidence type="ECO:0000256" key="3">
    <source>
        <dbReference type="ARBA" id="ARBA00005279"/>
    </source>
</evidence>
<accession>K8EYM3</accession>
<evidence type="ECO:0000256" key="8">
    <source>
        <dbReference type="ARBA" id="ARBA00023211"/>
    </source>
</evidence>
<dbReference type="SUPFAM" id="SSF140586">
    <property type="entry name" value="Dcp2 domain-like"/>
    <property type="match status" value="1"/>
</dbReference>
<dbReference type="PROSITE" id="PS00893">
    <property type="entry name" value="NUDIX_BOX"/>
    <property type="match status" value="1"/>
</dbReference>
<dbReference type="Gene3D" id="3.90.79.10">
    <property type="entry name" value="Nucleoside Triphosphate Pyrophosphohydrolase"/>
    <property type="match status" value="1"/>
</dbReference>
<reference evidence="10 11" key="1">
    <citation type="submission" date="2011-10" db="EMBL/GenBank/DDBJ databases">
        <authorList>
            <person name="Genoscope - CEA"/>
        </authorList>
    </citation>
    <scope>NUCLEOTIDE SEQUENCE [LARGE SCALE GENOMIC DNA]</scope>
    <source>
        <strain evidence="10 11">RCC 1105</strain>
    </source>
</reference>
<dbReference type="eggNOG" id="KOG2937">
    <property type="taxonomic scope" value="Eukaryota"/>
</dbReference>
<proteinExistence type="inferred from homology"/>
<dbReference type="RefSeq" id="XP_007515464.1">
    <property type="nucleotide sequence ID" value="XM_007515402.1"/>
</dbReference>
<dbReference type="PROSITE" id="PS51462">
    <property type="entry name" value="NUDIX"/>
    <property type="match status" value="1"/>
</dbReference>
<dbReference type="OrthoDB" id="18996at2759"/>
<dbReference type="InterPro" id="IPR020084">
    <property type="entry name" value="NUDIX_hydrolase_CS"/>
</dbReference>
<dbReference type="GeneID" id="19018471"/>
<dbReference type="Gene3D" id="1.10.10.1050">
    <property type="entry name" value="Dcp2, box A domain"/>
    <property type="match status" value="1"/>
</dbReference>
<dbReference type="InterPro" id="IPR044099">
    <property type="entry name" value="Dcp2_NUDIX"/>
</dbReference>
<dbReference type="PANTHER" id="PTHR23114:SF17">
    <property type="entry name" value="M7GPPPN-MRNA HYDROLASE"/>
    <property type="match status" value="1"/>
</dbReference>
<dbReference type="Proteomes" id="UP000198341">
    <property type="component" value="Chromosome 1"/>
</dbReference>
<dbReference type="GO" id="GO:0000184">
    <property type="term" value="P:nuclear-transcribed mRNA catabolic process, nonsense-mediated decay"/>
    <property type="evidence" value="ECO:0007669"/>
    <property type="project" value="InterPro"/>
</dbReference>
<dbReference type="Pfam" id="PF05026">
    <property type="entry name" value="DCP2"/>
    <property type="match status" value="1"/>
</dbReference>
<evidence type="ECO:0000313" key="10">
    <source>
        <dbReference type="EMBL" id="CCO14343.1"/>
    </source>
</evidence>
<dbReference type="InterPro" id="IPR015797">
    <property type="entry name" value="NUDIX_hydrolase-like_dom_sf"/>
</dbReference>
<dbReference type="InterPro" id="IPR036189">
    <property type="entry name" value="DCP2_BoxA_sf"/>
</dbReference>
<keyword evidence="11" id="KW-1185">Reference proteome</keyword>
<evidence type="ECO:0000259" key="9">
    <source>
        <dbReference type="PROSITE" id="PS51462"/>
    </source>
</evidence>
<dbReference type="Pfam" id="PF00293">
    <property type="entry name" value="NUDIX"/>
    <property type="match status" value="1"/>
</dbReference>
<evidence type="ECO:0000256" key="5">
    <source>
        <dbReference type="ARBA" id="ARBA00022723"/>
    </source>
</evidence>
<protein>
    <submittedName>
        <fullName evidence="10">mRNA-decapping enzyme 2</fullName>
    </submittedName>
</protein>
<dbReference type="CDD" id="cd03672">
    <property type="entry name" value="NUDIX_Dcp2p_Nudt20"/>
    <property type="match status" value="1"/>
</dbReference>
<dbReference type="SMART" id="SM01125">
    <property type="entry name" value="DCP2"/>
    <property type="match status" value="1"/>
</dbReference>
<dbReference type="KEGG" id="bpg:Bathy01g07370"/>
<dbReference type="STRING" id="41875.K8EYM3"/>
<dbReference type="GO" id="GO:0005737">
    <property type="term" value="C:cytoplasm"/>
    <property type="evidence" value="ECO:0007669"/>
    <property type="project" value="UniProtKB-SubCell"/>
</dbReference>
<dbReference type="FunFam" id="3.90.79.10:FF:000003">
    <property type="entry name" value="M7GpppN-mRNA hydrolase isoform 2"/>
    <property type="match status" value="1"/>
</dbReference>
<dbReference type="InterPro" id="IPR000086">
    <property type="entry name" value="NUDIX_hydrolase_dom"/>
</dbReference>
<sequence length="338" mass="38466">MGKKKAAAKNINGVPVILLEDLAMRFVLNVPAEELANPNRILFLIELAWWHYEDFSRKNDATLPKFSLSNFAELLYLTIPQLKRFAPKAKEIYGKFVMYKFSVPCAGAILLNPDMDKVILVKGMAKNSSWGFPKGKINDGEKMTTCAAREVEEEIGVNISSLIDENEFVFHTKKGVTKQETTLYIIPGVSEQTHFATYTREEISQICWHPIGNLDPNIKTSKRVKGVRYFGVHEFYYGLTQWIKSARKKNIKIQNSIDAPMNSPGQFIAKQYVESDDEDDDYGGGFTSIEALENRFMEQAAENVYGKYDERNMAAFRMESFSSLKNFSLDRQAIMNAI</sequence>
<dbReference type="GO" id="GO:0003723">
    <property type="term" value="F:RNA binding"/>
    <property type="evidence" value="ECO:0007669"/>
    <property type="project" value="UniProtKB-KW"/>
</dbReference>
<dbReference type="GO" id="GO:0030145">
    <property type="term" value="F:manganese ion binding"/>
    <property type="evidence" value="ECO:0007669"/>
    <property type="project" value="InterPro"/>
</dbReference>
<dbReference type="GO" id="GO:0000290">
    <property type="term" value="P:deadenylation-dependent decapping of nuclear-transcribed mRNA"/>
    <property type="evidence" value="ECO:0007669"/>
    <property type="project" value="InterPro"/>
</dbReference>
<keyword evidence="5" id="KW-0479">Metal-binding</keyword>
<evidence type="ECO:0000313" key="11">
    <source>
        <dbReference type="Proteomes" id="UP000198341"/>
    </source>
</evidence>
<comment type="similarity">
    <text evidence="3">Belongs to the Nudix hydrolase family. DCP2 subfamily.</text>
</comment>
<dbReference type="AlphaFoldDB" id="K8EYM3"/>
<evidence type="ECO:0000256" key="2">
    <source>
        <dbReference type="ARBA" id="ARBA00004496"/>
    </source>
</evidence>
<keyword evidence="4" id="KW-0963">Cytoplasm</keyword>
<keyword evidence="8" id="KW-0464">Manganese</keyword>
<comment type="subcellular location">
    <subcellularLocation>
        <location evidence="2">Cytoplasm</location>
    </subcellularLocation>
</comment>
<dbReference type="SUPFAM" id="SSF55811">
    <property type="entry name" value="Nudix"/>
    <property type="match status" value="1"/>
</dbReference>
<dbReference type="EMBL" id="FO082278">
    <property type="protein sequence ID" value="CCO14343.1"/>
    <property type="molecule type" value="Genomic_DNA"/>
</dbReference>
<evidence type="ECO:0000256" key="1">
    <source>
        <dbReference type="ARBA" id="ARBA00001936"/>
    </source>
</evidence>
<gene>
    <name evidence="10" type="ORF">Bathy01g07370</name>
</gene>
<dbReference type="InterPro" id="IPR007722">
    <property type="entry name" value="DCP2_BoxA"/>
</dbReference>
<feature type="domain" description="Nudix hydrolase" evidence="9">
    <location>
        <begin position="101"/>
        <end position="231"/>
    </location>
</feature>
<dbReference type="GO" id="GO:0140933">
    <property type="term" value="F:5'-(N(7)-methylguanosine 5'-triphospho)-[mRNA] hydrolase activity"/>
    <property type="evidence" value="ECO:0007669"/>
    <property type="project" value="InterPro"/>
</dbReference>
<keyword evidence="7" id="KW-0694">RNA-binding</keyword>
<evidence type="ECO:0000256" key="4">
    <source>
        <dbReference type="ARBA" id="ARBA00022490"/>
    </source>
</evidence>
<keyword evidence="6" id="KW-0378">Hydrolase</keyword>
<comment type="cofactor">
    <cofactor evidence="1">
        <name>Mn(2+)</name>
        <dbReference type="ChEBI" id="CHEBI:29035"/>
    </cofactor>
</comment>
<organism evidence="10 11">
    <name type="scientific">Bathycoccus prasinos</name>
    <dbReference type="NCBI Taxonomy" id="41875"/>
    <lineage>
        <taxon>Eukaryota</taxon>
        <taxon>Viridiplantae</taxon>
        <taxon>Chlorophyta</taxon>
        <taxon>Mamiellophyceae</taxon>
        <taxon>Mamiellales</taxon>
        <taxon>Bathycoccaceae</taxon>
        <taxon>Bathycoccus</taxon>
    </lineage>
</organism>
<evidence type="ECO:0000256" key="7">
    <source>
        <dbReference type="ARBA" id="ARBA00022884"/>
    </source>
</evidence>
<evidence type="ECO:0000256" key="6">
    <source>
        <dbReference type="ARBA" id="ARBA00022801"/>
    </source>
</evidence>